<dbReference type="EMBL" id="JANPWB010000004">
    <property type="protein sequence ID" value="KAJ1193164.1"/>
    <property type="molecule type" value="Genomic_DNA"/>
</dbReference>
<evidence type="ECO:0000313" key="3">
    <source>
        <dbReference type="Proteomes" id="UP001066276"/>
    </source>
</evidence>
<accession>A0AAV7UYZ2</accession>
<feature type="compositionally biased region" description="Basic and acidic residues" evidence="1">
    <location>
        <begin position="1"/>
        <end position="10"/>
    </location>
</feature>
<evidence type="ECO:0000256" key="1">
    <source>
        <dbReference type="SAM" id="MobiDB-lite"/>
    </source>
</evidence>
<dbReference type="AlphaFoldDB" id="A0AAV7UYZ2"/>
<dbReference type="Proteomes" id="UP001066276">
    <property type="component" value="Chromosome 2_2"/>
</dbReference>
<gene>
    <name evidence="2" type="ORF">NDU88_002469</name>
</gene>
<organism evidence="2 3">
    <name type="scientific">Pleurodeles waltl</name>
    <name type="common">Iberian ribbed newt</name>
    <dbReference type="NCBI Taxonomy" id="8319"/>
    <lineage>
        <taxon>Eukaryota</taxon>
        <taxon>Metazoa</taxon>
        <taxon>Chordata</taxon>
        <taxon>Craniata</taxon>
        <taxon>Vertebrata</taxon>
        <taxon>Euteleostomi</taxon>
        <taxon>Amphibia</taxon>
        <taxon>Batrachia</taxon>
        <taxon>Caudata</taxon>
        <taxon>Salamandroidea</taxon>
        <taxon>Salamandridae</taxon>
        <taxon>Pleurodelinae</taxon>
        <taxon>Pleurodeles</taxon>
    </lineage>
</organism>
<reference evidence="2" key="1">
    <citation type="journal article" date="2022" name="bioRxiv">
        <title>Sequencing and chromosome-scale assembly of the giantPleurodeles waltlgenome.</title>
        <authorList>
            <person name="Brown T."/>
            <person name="Elewa A."/>
            <person name="Iarovenko S."/>
            <person name="Subramanian E."/>
            <person name="Araus A.J."/>
            <person name="Petzold A."/>
            <person name="Susuki M."/>
            <person name="Suzuki K.-i.T."/>
            <person name="Hayashi T."/>
            <person name="Toyoda A."/>
            <person name="Oliveira C."/>
            <person name="Osipova E."/>
            <person name="Leigh N.D."/>
            <person name="Simon A."/>
            <person name="Yun M.H."/>
        </authorList>
    </citation>
    <scope>NUCLEOTIDE SEQUENCE</scope>
    <source>
        <strain evidence="2">20211129_DDA</strain>
        <tissue evidence="2">Liver</tissue>
    </source>
</reference>
<sequence>MRRAGVRPETRGGWSGRSGWGSGPSSLALPGPRARGGGPEEAWFPLCFCLFGAFRHRWPIGRHGDPAPRE</sequence>
<feature type="region of interest" description="Disordered" evidence="1">
    <location>
        <begin position="1"/>
        <end position="37"/>
    </location>
</feature>
<feature type="compositionally biased region" description="Low complexity" evidence="1">
    <location>
        <begin position="23"/>
        <end position="33"/>
    </location>
</feature>
<keyword evidence="3" id="KW-1185">Reference proteome</keyword>
<name>A0AAV7UYZ2_PLEWA</name>
<protein>
    <submittedName>
        <fullName evidence="2">Uncharacterized protein</fullName>
    </submittedName>
</protein>
<feature type="compositionally biased region" description="Gly residues" evidence="1">
    <location>
        <begin position="13"/>
        <end position="22"/>
    </location>
</feature>
<proteinExistence type="predicted"/>
<evidence type="ECO:0000313" key="2">
    <source>
        <dbReference type="EMBL" id="KAJ1193164.1"/>
    </source>
</evidence>
<comment type="caution">
    <text evidence="2">The sequence shown here is derived from an EMBL/GenBank/DDBJ whole genome shotgun (WGS) entry which is preliminary data.</text>
</comment>